<dbReference type="GO" id="GO:0006284">
    <property type="term" value="P:base-excision repair"/>
    <property type="evidence" value="ECO:0007669"/>
    <property type="project" value="TreeGrafter"/>
</dbReference>
<evidence type="ECO:0000313" key="12">
    <source>
        <dbReference type="Proteomes" id="UP001295444"/>
    </source>
</evidence>
<protein>
    <recommendedName>
        <fullName evidence="4">exodeoxyribonuclease III</fullName>
        <ecNumber evidence="4">3.1.11.2</ecNumber>
    </recommendedName>
</protein>
<evidence type="ECO:0000259" key="10">
    <source>
        <dbReference type="Pfam" id="PF03372"/>
    </source>
</evidence>
<evidence type="ECO:0000256" key="1">
    <source>
        <dbReference type="ARBA" id="ARBA00000493"/>
    </source>
</evidence>
<evidence type="ECO:0000256" key="9">
    <source>
        <dbReference type="ARBA" id="ARBA00023204"/>
    </source>
</evidence>
<dbReference type="InterPro" id="IPR004808">
    <property type="entry name" value="AP_endonuc_1"/>
</dbReference>
<evidence type="ECO:0000256" key="4">
    <source>
        <dbReference type="ARBA" id="ARBA00012115"/>
    </source>
</evidence>
<gene>
    <name evidence="11" type="ORF">PECUL_23A011274</name>
</gene>
<dbReference type="EC" id="3.1.11.2" evidence="4"/>
<reference evidence="11" key="1">
    <citation type="submission" date="2022-03" db="EMBL/GenBank/DDBJ databases">
        <authorList>
            <person name="Alioto T."/>
            <person name="Alioto T."/>
            <person name="Gomez Garrido J."/>
        </authorList>
    </citation>
    <scope>NUCLEOTIDE SEQUENCE</scope>
</reference>
<dbReference type="PANTHER" id="PTHR22748">
    <property type="entry name" value="AP ENDONUCLEASE"/>
    <property type="match status" value="1"/>
</dbReference>
<comment type="catalytic activity">
    <reaction evidence="1">
        <text>Exonucleolytic cleavage in the 3'- to 5'-direction to yield nucleoside 5'-phosphates.</text>
        <dbReference type="EC" id="3.1.11.2"/>
    </reaction>
</comment>
<dbReference type="Gene3D" id="3.60.10.10">
    <property type="entry name" value="Endonuclease/exonuclease/phosphatase"/>
    <property type="match status" value="1"/>
</dbReference>
<proteinExistence type="inferred from homology"/>
<accession>A0AAD1WHG8</accession>
<sequence length="237" mass="27237">MAYCTKPLKIITQNCRGLNIPERRTHLLREMKKKHVSIALLQETHFKEGTHPRLRNRHYPNNCFCNHPTSYKTGVAILLAADLEFTELDRVQDSQGRYLFLKGVIAEKIYTLASIYVPNKRQAPFLRNTLHQLEDFTDGILIVGGDFNAPLDPTLDSSTALHNRYSRIDYLFVAQEGLSHLLGADITPATWSDHGSVEMELDSPLYKPKGWTWKLNKALLLDLDTKEQLRQALEQYF</sequence>
<dbReference type="PANTHER" id="PTHR22748:SF26">
    <property type="entry name" value="ENDONUCLEASE_EXONUCLEASE_PHOSPHATASE DOMAIN-CONTAINING PROTEIN"/>
    <property type="match status" value="1"/>
</dbReference>
<dbReference type="GO" id="GO:0008311">
    <property type="term" value="F:double-stranded DNA 3'-5' DNA exonuclease activity"/>
    <property type="evidence" value="ECO:0007669"/>
    <property type="project" value="UniProtKB-EC"/>
</dbReference>
<name>A0AAD1WHG8_PELCU</name>
<dbReference type="EMBL" id="OW240919">
    <property type="protein sequence ID" value="CAH2311399.1"/>
    <property type="molecule type" value="Genomic_DNA"/>
</dbReference>
<dbReference type="GO" id="GO:0003906">
    <property type="term" value="F:DNA-(apurinic or apyrimidinic site) endonuclease activity"/>
    <property type="evidence" value="ECO:0007669"/>
    <property type="project" value="TreeGrafter"/>
</dbReference>
<dbReference type="GO" id="GO:0046872">
    <property type="term" value="F:metal ion binding"/>
    <property type="evidence" value="ECO:0007669"/>
    <property type="project" value="UniProtKB-KW"/>
</dbReference>
<dbReference type="GO" id="GO:0005634">
    <property type="term" value="C:nucleus"/>
    <property type="evidence" value="ECO:0007669"/>
    <property type="project" value="TreeGrafter"/>
</dbReference>
<comment type="cofactor">
    <cofactor evidence="2">
        <name>Mg(2+)</name>
        <dbReference type="ChEBI" id="CHEBI:18420"/>
    </cofactor>
</comment>
<evidence type="ECO:0000313" key="11">
    <source>
        <dbReference type="EMBL" id="CAH2311399.1"/>
    </source>
</evidence>
<evidence type="ECO:0000256" key="6">
    <source>
        <dbReference type="ARBA" id="ARBA00022763"/>
    </source>
</evidence>
<comment type="similarity">
    <text evidence="3">Belongs to the DNA repair enzymes AP/ExoA family.</text>
</comment>
<dbReference type="AlphaFoldDB" id="A0AAD1WHG8"/>
<evidence type="ECO:0000256" key="7">
    <source>
        <dbReference type="ARBA" id="ARBA00022801"/>
    </source>
</evidence>
<dbReference type="Pfam" id="PF03372">
    <property type="entry name" value="Exo_endo_phos"/>
    <property type="match status" value="1"/>
</dbReference>
<keyword evidence="8" id="KW-0460">Magnesium</keyword>
<evidence type="ECO:0000256" key="5">
    <source>
        <dbReference type="ARBA" id="ARBA00022723"/>
    </source>
</evidence>
<dbReference type="Proteomes" id="UP001295444">
    <property type="component" value="Chromosome 08"/>
</dbReference>
<keyword evidence="12" id="KW-1185">Reference proteome</keyword>
<evidence type="ECO:0000256" key="3">
    <source>
        <dbReference type="ARBA" id="ARBA00007092"/>
    </source>
</evidence>
<dbReference type="CDD" id="cd09076">
    <property type="entry name" value="L1-EN"/>
    <property type="match status" value="1"/>
</dbReference>
<dbReference type="GO" id="GO:0008081">
    <property type="term" value="F:phosphoric diester hydrolase activity"/>
    <property type="evidence" value="ECO:0007669"/>
    <property type="project" value="TreeGrafter"/>
</dbReference>
<keyword evidence="5" id="KW-0479">Metal-binding</keyword>
<evidence type="ECO:0000256" key="8">
    <source>
        <dbReference type="ARBA" id="ARBA00022842"/>
    </source>
</evidence>
<dbReference type="InterPro" id="IPR005135">
    <property type="entry name" value="Endo/exonuclease/phosphatase"/>
</dbReference>
<dbReference type="InterPro" id="IPR036691">
    <property type="entry name" value="Endo/exonu/phosph_ase_sf"/>
</dbReference>
<dbReference type="SUPFAM" id="SSF56219">
    <property type="entry name" value="DNase I-like"/>
    <property type="match status" value="1"/>
</dbReference>
<organism evidence="11 12">
    <name type="scientific">Pelobates cultripes</name>
    <name type="common">Western spadefoot toad</name>
    <dbReference type="NCBI Taxonomy" id="61616"/>
    <lineage>
        <taxon>Eukaryota</taxon>
        <taxon>Metazoa</taxon>
        <taxon>Chordata</taxon>
        <taxon>Craniata</taxon>
        <taxon>Vertebrata</taxon>
        <taxon>Euteleostomi</taxon>
        <taxon>Amphibia</taxon>
        <taxon>Batrachia</taxon>
        <taxon>Anura</taxon>
        <taxon>Pelobatoidea</taxon>
        <taxon>Pelobatidae</taxon>
        <taxon>Pelobates</taxon>
    </lineage>
</organism>
<evidence type="ECO:0000256" key="2">
    <source>
        <dbReference type="ARBA" id="ARBA00001946"/>
    </source>
</evidence>
<keyword evidence="6" id="KW-0227">DNA damage</keyword>
<keyword evidence="9" id="KW-0234">DNA repair</keyword>
<keyword evidence="7" id="KW-0378">Hydrolase</keyword>
<feature type="domain" description="Endonuclease/exonuclease/phosphatase" evidence="10">
    <location>
        <begin position="12"/>
        <end position="194"/>
    </location>
</feature>